<sequence length="90" mass="9297">MYTAVPQTSGRIRGEPVAVRGHRVARTVAGDPAGRAADKPADKPAHHPAHHPAHKPAARRATNLTSATASNLTTHCISNAAGARSRSLAP</sequence>
<evidence type="ECO:0000313" key="3">
    <source>
        <dbReference type="Proteomes" id="UP000187012"/>
    </source>
</evidence>
<feature type="compositionally biased region" description="Basic residues" evidence="1">
    <location>
        <begin position="46"/>
        <end position="58"/>
    </location>
</feature>
<organism evidence="2 3">
    <name type="scientific">Paraburkholderia ribeironis</name>
    <dbReference type="NCBI Taxonomy" id="1247936"/>
    <lineage>
        <taxon>Bacteria</taxon>
        <taxon>Pseudomonadati</taxon>
        <taxon>Pseudomonadota</taxon>
        <taxon>Betaproteobacteria</taxon>
        <taxon>Burkholderiales</taxon>
        <taxon>Burkholderiaceae</taxon>
        <taxon>Paraburkholderia</taxon>
    </lineage>
</organism>
<gene>
    <name evidence="2" type="ORF">BN2475_120133</name>
</gene>
<reference evidence="2 3" key="1">
    <citation type="submission" date="2016-12" db="EMBL/GenBank/DDBJ databases">
        <authorList>
            <person name="Song W.-J."/>
            <person name="Kurnit D.M."/>
        </authorList>
    </citation>
    <scope>NUCLEOTIDE SEQUENCE [LARGE SCALE GENOMIC DNA]</scope>
    <source>
        <strain evidence="2 3">STM7296</strain>
    </source>
</reference>
<name>A0A1N7RRF3_9BURK</name>
<dbReference type="AlphaFoldDB" id="A0A1N7RRF3"/>
<feature type="compositionally biased region" description="Basic and acidic residues" evidence="1">
    <location>
        <begin position="36"/>
        <end position="45"/>
    </location>
</feature>
<feature type="region of interest" description="Disordered" evidence="1">
    <location>
        <begin position="1"/>
        <end position="69"/>
    </location>
</feature>
<feature type="compositionally biased region" description="Polar residues" evidence="1">
    <location>
        <begin position="1"/>
        <end position="10"/>
    </location>
</feature>
<dbReference type="EMBL" id="CYGX02000012">
    <property type="protein sequence ID" value="SIT37639.1"/>
    <property type="molecule type" value="Genomic_DNA"/>
</dbReference>
<accession>A0A1N7RRF3</accession>
<dbReference type="Proteomes" id="UP000187012">
    <property type="component" value="Unassembled WGS sequence"/>
</dbReference>
<dbReference type="STRING" id="1247936.BN2475_120133"/>
<keyword evidence="3" id="KW-1185">Reference proteome</keyword>
<evidence type="ECO:0000256" key="1">
    <source>
        <dbReference type="SAM" id="MobiDB-lite"/>
    </source>
</evidence>
<protein>
    <submittedName>
        <fullName evidence="2">Uncharacterized protein</fullName>
    </submittedName>
</protein>
<proteinExistence type="predicted"/>
<evidence type="ECO:0000313" key="2">
    <source>
        <dbReference type="EMBL" id="SIT37639.1"/>
    </source>
</evidence>